<evidence type="ECO:0000256" key="1">
    <source>
        <dbReference type="SAM" id="Phobius"/>
    </source>
</evidence>
<comment type="caution">
    <text evidence="2">The sequence shown here is derived from an EMBL/GenBank/DDBJ whole genome shotgun (WGS) entry which is preliminary data.</text>
</comment>
<keyword evidence="1" id="KW-0812">Transmembrane</keyword>
<keyword evidence="1" id="KW-1133">Transmembrane helix</keyword>
<dbReference type="EMBL" id="BAABJW010000003">
    <property type="protein sequence ID" value="GAA4812071.1"/>
    <property type="molecule type" value="Genomic_DNA"/>
</dbReference>
<evidence type="ECO:0000313" key="2">
    <source>
        <dbReference type="EMBL" id="GAA4812071.1"/>
    </source>
</evidence>
<keyword evidence="3" id="KW-1185">Reference proteome</keyword>
<reference evidence="3" key="1">
    <citation type="journal article" date="2019" name="Int. J. Syst. Evol. Microbiol.">
        <title>The Global Catalogue of Microorganisms (GCM) 10K type strain sequencing project: providing services to taxonomists for standard genome sequencing and annotation.</title>
        <authorList>
            <consortium name="The Broad Institute Genomics Platform"/>
            <consortium name="The Broad Institute Genome Sequencing Center for Infectious Disease"/>
            <person name="Wu L."/>
            <person name="Ma J."/>
        </authorList>
    </citation>
    <scope>NUCLEOTIDE SEQUENCE [LARGE SCALE GENOMIC DNA]</scope>
    <source>
        <strain evidence="3">JCM 18325</strain>
    </source>
</reference>
<organism evidence="2 3">
    <name type="scientific">Litoribaculum gwangyangense</name>
    <dbReference type="NCBI Taxonomy" id="1130722"/>
    <lineage>
        <taxon>Bacteria</taxon>
        <taxon>Pseudomonadati</taxon>
        <taxon>Bacteroidota</taxon>
        <taxon>Flavobacteriia</taxon>
        <taxon>Flavobacteriales</taxon>
        <taxon>Flavobacteriaceae</taxon>
        <taxon>Litoribaculum</taxon>
    </lineage>
</organism>
<feature type="transmembrane region" description="Helical" evidence="1">
    <location>
        <begin position="21"/>
        <end position="42"/>
    </location>
</feature>
<proteinExistence type="predicted"/>
<accession>A0ABP9CJT8</accession>
<dbReference type="InterPro" id="IPR045749">
    <property type="entry name" value="DUF6090"/>
</dbReference>
<dbReference type="Proteomes" id="UP001501433">
    <property type="component" value="Unassembled WGS sequence"/>
</dbReference>
<dbReference type="RefSeq" id="WP_345276752.1">
    <property type="nucleotide sequence ID" value="NZ_BAABJW010000003.1"/>
</dbReference>
<gene>
    <name evidence="2" type="ORF">GCM10023330_19150</name>
</gene>
<dbReference type="Pfam" id="PF19578">
    <property type="entry name" value="DUF6090"/>
    <property type="match status" value="1"/>
</dbReference>
<sequence length="244" mass="28452">MIKFFRKIRQNLLMENKTGKYFKYAIGEIVLVVIGILIALQINNWNETRKSNRLSEEFHQKLADELDAVSIRFENDAERASQLVNFIGKSVIILRKGALTEKGKDTLDFTLGNFFQFVRIEGKLKTFQELESTGQLGLIHNKELKFKTFEFLSQFEAVSKMYDQIADQVNDTKLVDKHVTLVLDPNSMYSKLDYDFIDLAEDKFLINRLARFGYFWQTKQAFSKTISESSKKLKEAYITQLNKK</sequence>
<name>A0ABP9CJT8_9FLAO</name>
<evidence type="ECO:0000313" key="3">
    <source>
        <dbReference type="Proteomes" id="UP001501433"/>
    </source>
</evidence>
<protein>
    <submittedName>
        <fullName evidence="2">Uncharacterized protein</fullName>
    </submittedName>
</protein>
<keyword evidence="1" id="KW-0472">Membrane</keyword>